<dbReference type="KEGG" id="dfi:AXF13_00355"/>
<gene>
    <name evidence="1" type="ORF">AXF13_00355</name>
</gene>
<reference evidence="2" key="1">
    <citation type="submission" date="2016-02" db="EMBL/GenBank/DDBJ databases">
        <authorList>
            <person name="Holder M.E."/>
            <person name="Ajami N.J."/>
            <person name="Petrosino J.F."/>
        </authorList>
    </citation>
    <scope>NUCLEOTIDE SEQUENCE [LARGE SCALE GENOMIC DNA]</scope>
    <source>
        <strain evidence="2">CCUG 45958</strain>
    </source>
</reference>
<dbReference type="Proteomes" id="UP000069241">
    <property type="component" value="Chromosome"/>
</dbReference>
<proteinExistence type="predicted"/>
<sequence length="278" mass="31032">MGLPERPEHVRILRQNLSTDDPLERIVTLYALAAMTRAPEDVDAFLAAFPVDAGLFLTLQDAEWRLSSTLGTGMADFLLLLAHEPRTRDRALPHLARIISNNGPAETLGEEARDPLVKPYLDAHGDALVVKEGQCGEHVPGKICEAKIKALMGSDDLDSRIAALLIYRCGSKPEKLRRLREELQQKNIKPDVGQAILLQRAVDYEGFLESFPTDGASVEAALRTEKRLYRPPFDGIVRAFLRCREPFAGEPLRALLRYGDGWLETVERHYLQSRVKGG</sequence>
<name>A0A0X8JMR3_9BACT</name>
<accession>A0A0X8JMR3</accession>
<evidence type="ECO:0000313" key="2">
    <source>
        <dbReference type="Proteomes" id="UP000069241"/>
    </source>
</evidence>
<evidence type="ECO:0000313" key="1">
    <source>
        <dbReference type="EMBL" id="AMD91452.1"/>
    </source>
</evidence>
<organism evidence="1 2">
    <name type="scientific">Desulfovibrio fairfieldensis</name>
    <dbReference type="NCBI Taxonomy" id="44742"/>
    <lineage>
        <taxon>Bacteria</taxon>
        <taxon>Pseudomonadati</taxon>
        <taxon>Thermodesulfobacteriota</taxon>
        <taxon>Desulfovibrionia</taxon>
        <taxon>Desulfovibrionales</taxon>
        <taxon>Desulfovibrionaceae</taxon>
        <taxon>Desulfovibrio</taxon>
    </lineage>
</organism>
<keyword evidence="2" id="KW-1185">Reference proteome</keyword>
<keyword evidence="1" id="KW-0418">Kinase</keyword>
<keyword evidence="1" id="KW-0808">Transferase</keyword>
<protein>
    <submittedName>
        <fullName evidence="1">Serine/threonine protein kinase</fullName>
    </submittedName>
</protein>
<dbReference type="AlphaFoldDB" id="A0A0X8JMR3"/>
<dbReference type="GO" id="GO:0004674">
    <property type="term" value="F:protein serine/threonine kinase activity"/>
    <property type="evidence" value="ECO:0007669"/>
    <property type="project" value="UniProtKB-KW"/>
</dbReference>
<keyword evidence="1" id="KW-0723">Serine/threonine-protein kinase</keyword>
<dbReference type="EMBL" id="CP014229">
    <property type="protein sequence ID" value="AMD91452.1"/>
    <property type="molecule type" value="Genomic_DNA"/>
</dbReference>